<dbReference type="Proteomes" id="UP000026962">
    <property type="component" value="Chromosome 10"/>
</dbReference>
<reference evidence="1" key="1">
    <citation type="submission" date="2015-04" db="UniProtKB">
        <authorList>
            <consortium name="EnsemblPlants"/>
        </authorList>
    </citation>
    <scope>IDENTIFICATION</scope>
</reference>
<reference evidence="1" key="2">
    <citation type="submission" date="2018-05" db="EMBL/GenBank/DDBJ databases">
        <title>OpunRS2 (Oryza punctata Reference Sequence Version 2).</title>
        <authorList>
            <person name="Zhang J."/>
            <person name="Kudrna D."/>
            <person name="Lee S."/>
            <person name="Talag J."/>
            <person name="Welchert J."/>
            <person name="Wing R.A."/>
        </authorList>
    </citation>
    <scope>NUCLEOTIDE SEQUENCE [LARGE SCALE GENOMIC DNA]</scope>
</reference>
<organism evidence="1">
    <name type="scientific">Oryza punctata</name>
    <name type="common">Red rice</name>
    <dbReference type="NCBI Taxonomy" id="4537"/>
    <lineage>
        <taxon>Eukaryota</taxon>
        <taxon>Viridiplantae</taxon>
        <taxon>Streptophyta</taxon>
        <taxon>Embryophyta</taxon>
        <taxon>Tracheophyta</taxon>
        <taxon>Spermatophyta</taxon>
        <taxon>Magnoliopsida</taxon>
        <taxon>Liliopsida</taxon>
        <taxon>Poales</taxon>
        <taxon>Poaceae</taxon>
        <taxon>BOP clade</taxon>
        <taxon>Oryzoideae</taxon>
        <taxon>Oryzeae</taxon>
        <taxon>Oryzinae</taxon>
        <taxon>Oryza</taxon>
    </lineage>
</organism>
<name>A0A0E0M5C7_ORYPU</name>
<dbReference type="Gramene" id="OPUNC10G01510.1">
    <property type="protein sequence ID" value="OPUNC10G01510.1"/>
    <property type="gene ID" value="OPUNC10G01510"/>
</dbReference>
<protein>
    <submittedName>
        <fullName evidence="1">Uncharacterized protein</fullName>
    </submittedName>
</protein>
<dbReference type="HOGENOM" id="CLU_2389935_0_0_1"/>
<accession>A0A0E0M5C7</accession>
<evidence type="ECO:0000313" key="1">
    <source>
        <dbReference type="EnsemblPlants" id="OPUNC10G01510.1"/>
    </source>
</evidence>
<keyword evidence="2" id="KW-1185">Reference proteome</keyword>
<sequence length="94" mass="10254">MACVYSSRTNTWVSVATIDTDVTFHFKSDTVLDNANPVALSDFIVILMTDGQLGYASMMGLIVMVFIIEDLYEDGYATWTEVAASTPPSLMLCG</sequence>
<proteinExistence type="predicted"/>
<dbReference type="AlphaFoldDB" id="A0A0E0M5C7"/>
<evidence type="ECO:0000313" key="2">
    <source>
        <dbReference type="Proteomes" id="UP000026962"/>
    </source>
</evidence>
<dbReference type="STRING" id="4537.A0A0E0M5C7"/>
<dbReference type="EnsemblPlants" id="OPUNC10G01510.1">
    <property type="protein sequence ID" value="OPUNC10G01510.1"/>
    <property type="gene ID" value="OPUNC10G01510"/>
</dbReference>